<dbReference type="Proteomes" id="UP000799754">
    <property type="component" value="Unassembled WGS sequence"/>
</dbReference>
<name>A0ACB6S0E3_9PLEO</name>
<sequence length="1178" mass="131006">MSAAVVASEAGDATSSSSRRKSGRVTKKPEKFTPGTSPIGTSKRKRGDDDDSGVDADEPISEDEDESTEGEPDEEELRERRRKNKSKAPAKRPAPKKPKTNGKSVTLAMRPATSASKKSSRPRKALVRKSILAEDEAEGLYADVFASGDRLEDVAARWVARFNEHEAKAVAEIVNFVLRAAGCSLRIDEDDIADPDNAPSRVAELQEEYQAQDVTEYPLIAKAKDGGGQAFRHALHRFFLTLVQSIAQSGLMYENQELLENIAVWIGAMSSSANRPFRHTATVAALAITTALASVAADIVENTAKKMRQSESEVKKSRVNKARVSAANQEVEDYNAKLESVDGALNDWFSLVYVHRYRDVDHHIRVDCVGALADWIITYPDKFFDGSHLRYLGWVLSDPNSPTRVEVLHQLARLFKDKDKLAGLKTFTERFRPRIVEIATRDAENNVRAAAVDLLDILREAGFLEPDDIDSVGKLIFDADAKVRKSVVGFFAENVNAAYEAIVDDMGGQEALDEALGSPDDEDEEYQNPRLEWLKLKCLVDQLLSYDEDENELPTQIERISHTSAELGLVAAGVESRYSLAAQALYEAIPEIRSWEVLAGYLLYDHTQTAQHGGDDAEAMLRQNCQLEEKHETALLDILNAVVRLRLQRLAEAQTDRKKTKAQRESDQGEQAEMARKLTLLIPDLLKKFGALPEAAALCLRLERELSLDVFEELRQNTALTALLDDINKQFLTHHNERVLIEAVGSMLHAQENEELKEMIHLKIQALWDDLINTFDALRRGKDFSACGNLDQNILVGVSNIVLKIAQLSKVSDAAILDQIVAPANSRSKSKKAALDSPPIVSVLQILDRGLPSNDLDAETNEAEDSLVRHAMSVLLTYFVWKCKECMDHIEAGTTMPDDDLTTLVERRDACITSLMTILEKRKGADNVRLEAANLLLDIYNMFRSLKVKKAKLSRTRKKPQGRASRANEDDASDDWEALAQDIDTQTVKILMQILTATENNLAKLANKRLEEPDVDDDPIDPDDEPESDDEDSEDIRTQEDKQVRLLIAEEHLCQYGGRIVHAYLVGSLGAEGGEVVKKRLERNKAKLTSTWKEVVSHLDAQRFVKKPKKAPAKPAAKAGKSKEIVIESDEEDEVEVPGDEIEDEEMADAEQEEQVNGAEAEENGAEREADEESILGD</sequence>
<comment type="caution">
    <text evidence="1">The sequence shown here is derived from an EMBL/GenBank/DDBJ whole genome shotgun (WGS) entry which is preliminary data.</text>
</comment>
<accession>A0ACB6S0E3</accession>
<evidence type="ECO:0000313" key="1">
    <source>
        <dbReference type="EMBL" id="KAF2627437.1"/>
    </source>
</evidence>
<organism evidence="1 2">
    <name type="scientific">Macroventuria anomochaeta</name>
    <dbReference type="NCBI Taxonomy" id="301207"/>
    <lineage>
        <taxon>Eukaryota</taxon>
        <taxon>Fungi</taxon>
        <taxon>Dikarya</taxon>
        <taxon>Ascomycota</taxon>
        <taxon>Pezizomycotina</taxon>
        <taxon>Dothideomycetes</taxon>
        <taxon>Pleosporomycetidae</taxon>
        <taxon>Pleosporales</taxon>
        <taxon>Pleosporineae</taxon>
        <taxon>Didymellaceae</taxon>
        <taxon>Macroventuria</taxon>
    </lineage>
</organism>
<proteinExistence type="predicted"/>
<dbReference type="EMBL" id="MU006717">
    <property type="protein sequence ID" value="KAF2627437.1"/>
    <property type="molecule type" value="Genomic_DNA"/>
</dbReference>
<protein>
    <submittedName>
        <fullName evidence="1">STAG-domain-containing protein</fullName>
    </submittedName>
</protein>
<gene>
    <name evidence="1" type="ORF">BU25DRAFT_368448</name>
</gene>
<keyword evidence="2" id="KW-1185">Reference proteome</keyword>
<reference evidence="1" key="1">
    <citation type="journal article" date="2020" name="Stud. Mycol.">
        <title>101 Dothideomycetes genomes: a test case for predicting lifestyles and emergence of pathogens.</title>
        <authorList>
            <person name="Haridas S."/>
            <person name="Albert R."/>
            <person name="Binder M."/>
            <person name="Bloem J."/>
            <person name="Labutti K."/>
            <person name="Salamov A."/>
            <person name="Andreopoulos B."/>
            <person name="Baker S."/>
            <person name="Barry K."/>
            <person name="Bills G."/>
            <person name="Bluhm B."/>
            <person name="Cannon C."/>
            <person name="Castanera R."/>
            <person name="Culley D."/>
            <person name="Daum C."/>
            <person name="Ezra D."/>
            <person name="Gonzalez J."/>
            <person name="Henrissat B."/>
            <person name="Kuo A."/>
            <person name="Liang C."/>
            <person name="Lipzen A."/>
            <person name="Lutzoni F."/>
            <person name="Magnuson J."/>
            <person name="Mondo S."/>
            <person name="Nolan M."/>
            <person name="Ohm R."/>
            <person name="Pangilinan J."/>
            <person name="Park H.-J."/>
            <person name="Ramirez L."/>
            <person name="Alfaro M."/>
            <person name="Sun H."/>
            <person name="Tritt A."/>
            <person name="Yoshinaga Y."/>
            <person name="Zwiers L.-H."/>
            <person name="Turgeon B."/>
            <person name="Goodwin S."/>
            <person name="Spatafora J."/>
            <person name="Crous P."/>
            <person name="Grigoriev I."/>
        </authorList>
    </citation>
    <scope>NUCLEOTIDE SEQUENCE</scope>
    <source>
        <strain evidence="1">CBS 525.71</strain>
    </source>
</reference>
<evidence type="ECO:0000313" key="2">
    <source>
        <dbReference type="Proteomes" id="UP000799754"/>
    </source>
</evidence>